<proteinExistence type="predicted"/>
<evidence type="ECO:0000313" key="1">
    <source>
        <dbReference type="EMBL" id="SVC63230.1"/>
    </source>
</evidence>
<protein>
    <submittedName>
        <fullName evidence="1">Uncharacterized protein</fullName>
    </submittedName>
</protein>
<organism evidence="1">
    <name type="scientific">marine metagenome</name>
    <dbReference type="NCBI Taxonomy" id="408172"/>
    <lineage>
        <taxon>unclassified sequences</taxon>
        <taxon>metagenomes</taxon>
        <taxon>ecological metagenomes</taxon>
    </lineage>
</organism>
<dbReference type="AlphaFoldDB" id="A0A382NRH5"/>
<sequence length="240" mass="28178">MKNILARGGVEFLAVLLGITASLWIDKNQKESEIELDRINVHQIIEKEISEIIQFTDKRLDYYNKQNDNIVFLFENYETFNTDKIEDAGQLIYDIFTTGTYMYNPNFSTFGALKNDGRFNLIDNELRKKLSELTMLMDYIKKIESNENKARGVLLNYISTNHPEIHHKYPHSGWLQSEGKAENFLRILENTRSDKTVWSLLSRKCRLTRSRNNRVKWAKDMLTSIQEKLMTINSNNNVLQ</sequence>
<gene>
    <name evidence="1" type="ORF">METZ01_LOCUS316084</name>
</gene>
<name>A0A382NRH5_9ZZZZ</name>
<accession>A0A382NRH5</accession>
<dbReference type="EMBL" id="UINC01101976">
    <property type="protein sequence ID" value="SVC63230.1"/>
    <property type="molecule type" value="Genomic_DNA"/>
</dbReference>
<reference evidence="1" key="1">
    <citation type="submission" date="2018-05" db="EMBL/GenBank/DDBJ databases">
        <authorList>
            <person name="Lanie J.A."/>
            <person name="Ng W.-L."/>
            <person name="Kazmierczak K.M."/>
            <person name="Andrzejewski T.M."/>
            <person name="Davidsen T.M."/>
            <person name="Wayne K.J."/>
            <person name="Tettelin H."/>
            <person name="Glass J.I."/>
            <person name="Rusch D."/>
            <person name="Podicherti R."/>
            <person name="Tsui H.-C.T."/>
            <person name="Winkler M.E."/>
        </authorList>
    </citation>
    <scope>NUCLEOTIDE SEQUENCE</scope>
</reference>